<dbReference type="InterPro" id="IPR006448">
    <property type="entry name" value="Phage_term_ssu_P27"/>
</dbReference>
<reference evidence="2 3" key="1">
    <citation type="submission" date="2017-08" db="EMBL/GenBank/DDBJ databases">
        <title>Draft Genome Sequence of Hafnia alvei CITHA-6 Isolated from Raw Bovine Milk.</title>
        <authorList>
            <person name="Culligan E.P."/>
            <person name="Mcsweeney A."/>
            <person name="O'Doherty C."/>
            <person name="Gleeson E."/>
            <person name="O'Riordan D."/>
            <person name="Sleator R.D."/>
        </authorList>
    </citation>
    <scope>NUCLEOTIDE SEQUENCE [LARGE SCALE GENOMIC DNA]</scope>
    <source>
        <strain evidence="2 3">CITHA-6</strain>
    </source>
</reference>
<dbReference type="NCBIfam" id="TIGR01558">
    <property type="entry name" value="sm_term_P27"/>
    <property type="match status" value="1"/>
</dbReference>
<dbReference type="EMBL" id="NQMS01000041">
    <property type="protein sequence ID" value="PAV93935.1"/>
    <property type="molecule type" value="Genomic_DNA"/>
</dbReference>
<dbReference type="RefSeq" id="WP_004847785.1">
    <property type="nucleotide sequence ID" value="NZ_CATYOV010000010.1"/>
</dbReference>
<evidence type="ECO:0000256" key="1">
    <source>
        <dbReference type="SAM" id="MobiDB-lite"/>
    </source>
</evidence>
<feature type="compositionally biased region" description="Pro residues" evidence="1">
    <location>
        <begin position="29"/>
        <end position="38"/>
    </location>
</feature>
<gene>
    <name evidence="2" type="ORF">CJD50_23215</name>
</gene>
<dbReference type="Proteomes" id="UP000218796">
    <property type="component" value="Unassembled WGS sequence"/>
</dbReference>
<comment type="caution">
    <text evidence="2">The sequence shown here is derived from an EMBL/GenBank/DDBJ whole genome shotgun (WGS) entry which is preliminary data.</text>
</comment>
<dbReference type="AlphaFoldDB" id="A0A2A2M660"/>
<dbReference type="OrthoDB" id="9098057at2"/>
<sequence length="165" mass="18811">MSGPPKTPTHLRLVKGNPSKRAINKNEPKPPSGVPPTPKYFDKQGKYWFKRMAEELDALGVMSQLDGRALELLVEAYIEYRHHCDTLDREGYTYAVYSESDGDERKEREIRMIKPHPAAMMKADAWKRIRAMLSEFGMTPASRSKVEIKAPAGEDPFAEFLKARD</sequence>
<protein>
    <submittedName>
        <fullName evidence="2">Phage terminase small subunit P27 family</fullName>
    </submittedName>
</protein>
<accession>A0A2A2M660</accession>
<evidence type="ECO:0000313" key="2">
    <source>
        <dbReference type="EMBL" id="PAV93935.1"/>
    </source>
</evidence>
<proteinExistence type="predicted"/>
<dbReference type="Pfam" id="PF05119">
    <property type="entry name" value="Terminase_4"/>
    <property type="match status" value="1"/>
</dbReference>
<organism evidence="2 3">
    <name type="scientific">Hafnia paralvei</name>
    <dbReference type="NCBI Taxonomy" id="546367"/>
    <lineage>
        <taxon>Bacteria</taxon>
        <taxon>Pseudomonadati</taxon>
        <taxon>Pseudomonadota</taxon>
        <taxon>Gammaproteobacteria</taxon>
        <taxon>Enterobacterales</taxon>
        <taxon>Hafniaceae</taxon>
        <taxon>Hafnia</taxon>
    </lineage>
</organism>
<evidence type="ECO:0000313" key="3">
    <source>
        <dbReference type="Proteomes" id="UP000218796"/>
    </source>
</evidence>
<name>A0A2A2M660_9GAMM</name>
<keyword evidence="3" id="KW-1185">Reference proteome</keyword>
<feature type="region of interest" description="Disordered" evidence="1">
    <location>
        <begin position="1"/>
        <end position="39"/>
    </location>
</feature>